<evidence type="ECO:0000313" key="3">
    <source>
        <dbReference type="Proteomes" id="UP000824261"/>
    </source>
</evidence>
<dbReference type="SMART" id="SM00530">
    <property type="entry name" value="HTH_XRE"/>
    <property type="match status" value="1"/>
</dbReference>
<dbReference type="PANTHER" id="PTHR33516">
    <property type="entry name" value="LEXA REPRESSOR"/>
    <property type="match status" value="1"/>
</dbReference>
<dbReference type="Proteomes" id="UP000824261">
    <property type="component" value="Unassembled WGS sequence"/>
</dbReference>
<organism evidence="2 3">
    <name type="scientific">Candidatus Aveggerthella stercoripullorum</name>
    <dbReference type="NCBI Taxonomy" id="2840688"/>
    <lineage>
        <taxon>Bacteria</taxon>
        <taxon>Bacillati</taxon>
        <taxon>Actinomycetota</taxon>
        <taxon>Coriobacteriia</taxon>
        <taxon>Eggerthellales</taxon>
        <taxon>Eggerthellaceae</taxon>
        <taxon>Eggerthellaceae incertae sedis</taxon>
        <taxon>Candidatus Aveggerthella</taxon>
    </lineage>
</organism>
<gene>
    <name evidence="2" type="ORF">IAA69_07905</name>
</gene>
<dbReference type="InterPro" id="IPR036286">
    <property type="entry name" value="LexA/Signal_pep-like_sf"/>
</dbReference>
<dbReference type="Gene3D" id="1.10.260.40">
    <property type="entry name" value="lambda repressor-like DNA-binding domains"/>
    <property type="match status" value="1"/>
</dbReference>
<proteinExistence type="predicted"/>
<dbReference type="PROSITE" id="PS50943">
    <property type="entry name" value="HTH_CROC1"/>
    <property type="match status" value="1"/>
</dbReference>
<reference evidence="2" key="1">
    <citation type="submission" date="2020-10" db="EMBL/GenBank/DDBJ databases">
        <authorList>
            <person name="Gilroy R."/>
        </authorList>
    </citation>
    <scope>NUCLEOTIDE SEQUENCE</scope>
    <source>
        <strain evidence="2">ChiGjej1B1-2707</strain>
    </source>
</reference>
<dbReference type="Pfam" id="PF00717">
    <property type="entry name" value="Peptidase_S24"/>
    <property type="match status" value="1"/>
</dbReference>
<feature type="domain" description="HTH cro/C1-type" evidence="1">
    <location>
        <begin position="11"/>
        <end position="65"/>
    </location>
</feature>
<dbReference type="InterPro" id="IPR010982">
    <property type="entry name" value="Lambda_DNA-bd_dom_sf"/>
</dbReference>
<dbReference type="InterPro" id="IPR050077">
    <property type="entry name" value="LexA_repressor"/>
</dbReference>
<reference evidence="2" key="2">
    <citation type="journal article" date="2021" name="PeerJ">
        <title>Extensive microbial diversity within the chicken gut microbiome revealed by metagenomics and culture.</title>
        <authorList>
            <person name="Gilroy R."/>
            <person name="Ravi A."/>
            <person name="Getino M."/>
            <person name="Pursley I."/>
            <person name="Horton D.L."/>
            <person name="Alikhan N.F."/>
            <person name="Baker D."/>
            <person name="Gharbi K."/>
            <person name="Hall N."/>
            <person name="Watson M."/>
            <person name="Adriaenssens E.M."/>
            <person name="Foster-Nyarko E."/>
            <person name="Jarju S."/>
            <person name="Secka A."/>
            <person name="Antonio M."/>
            <person name="Oren A."/>
            <person name="Chaudhuri R.R."/>
            <person name="La Ragione R."/>
            <person name="Hildebrand F."/>
            <person name="Pallen M.J."/>
        </authorList>
    </citation>
    <scope>NUCLEOTIDE SEQUENCE</scope>
    <source>
        <strain evidence="2">ChiGjej1B1-2707</strain>
    </source>
</reference>
<protein>
    <submittedName>
        <fullName evidence="2">Helix-turn-helix domain-containing protein</fullName>
    </submittedName>
</protein>
<dbReference type="InterPro" id="IPR001387">
    <property type="entry name" value="Cro/C1-type_HTH"/>
</dbReference>
<dbReference type="EMBL" id="DVGB01000094">
    <property type="protein sequence ID" value="HIR02166.1"/>
    <property type="molecule type" value="Genomic_DNA"/>
</dbReference>
<evidence type="ECO:0000313" key="2">
    <source>
        <dbReference type="EMBL" id="HIR02166.1"/>
    </source>
</evidence>
<dbReference type="GO" id="GO:0003677">
    <property type="term" value="F:DNA binding"/>
    <property type="evidence" value="ECO:0007669"/>
    <property type="project" value="InterPro"/>
</dbReference>
<accession>A0A9D1A1I3</accession>
<dbReference type="PANTHER" id="PTHR33516:SF2">
    <property type="entry name" value="LEXA REPRESSOR-RELATED"/>
    <property type="match status" value="1"/>
</dbReference>
<dbReference type="InterPro" id="IPR015927">
    <property type="entry name" value="Peptidase_S24_S26A/B/C"/>
</dbReference>
<evidence type="ECO:0000259" key="1">
    <source>
        <dbReference type="PROSITE" id="PS50943"/>
    </source>
</evidence>
<dbReference type="Gene3D" id="2.10.109.10">
    <property type="entry name" value="Umud Fragment, subunit A"/>
    <property type="match status" value="1"/>
</dbReference>
<dbReference type="Pfam" id="PF01381">
    <property type="entry name" value="HTH_3"/>
    <property type="match status" value="1"/>
</dbReference>
<dbReference type="AlphaFoldDB" id="A0A9D1A1I3"/>
<comment type="caution">
    <text evidence="2">The sequence shown here is derived from an EMBL/GenBank/DDBJ whole genome shotgun (WGS) entry which is preliminary data.</text>
</comment>
<dbReference type="CDD" id="cd06529">
    <property type="entry name" value="S24_LexA-like"/>
    <property type="match status" value="1"/>
</dbReference>
<dbReference type="CDD" id="cd00093">
    <property type="entry name" value="HTH_XRE"/>
    <property type="match status" value="1"/>
</dbReference>
<name>A0A9D1A1I3_9ACTN</name>
<dbReference type="SUPFAM" id="SSF47413">
    <property type="entry name" value="lambda repressor-like DNA-binding domains"/>
    <property type="match status" value="1"/>
</dbReference>
<dbReference type="InterPro" id="IPR039418">
    <property type="entry name" value="LexA-like"/>
</dbReference>
<sequence>MRNANAVGDNINAIRFDLGLSQDQLAKRVGVRQTTVSSWECGTSLPSKPNIKRMMKEFGLTYDELVSKKNGYAAKAFNKRLSRSKTLRPLPEDAASTPVLGHIAAGEPSEMVESTDSFFIPRQLLQEHPRAFYLAVRGNSMNRTLPDGCLALIDPDERDVNESDAFAVQVGDSEATVKRIRKTGNGIELVPDSTDPSYVPLIFVNGKSAQSVVVLGKVVWMTAPFDYRA</sequence>
<dbReference type="SUPFAM" id="SSF51306">
    <property type="entry name" value="LexA/Signal peptidase"/>
    <property type="match status" value="1"/>
</dbReference>